<sequence length="220" mass="24891">LHRSVVNNICRAKIERSYTAFVPINAENYTKSKSSRKHLNDVLMALRKTHAMISESLQALNRDGNDCADPRVIWKVTNIYSQAAVQLDSVLLLLYLSSMREVRTNLRETISAGDLPTVTPKLVDTQKPFWFFGRSKSTTTSIQERRLRKKNLSDKCHSLGNDDDQMLSSRMKNSAILKKETPQALTKRSSTCAQNEIGQSLSDSKKTEGDDEKQTTIEKL</sequence>
<evidence type="ECO:0000313" key="3">
    <source>
        <dbReference type="WBParaSite" id="ALUE_0001595501-mRNA-1"/>
    </source>
</evidence>
<feature type="compositionally biased region" description="Polar residues" evidence="1">
    <location>
        <begin position="183"/>
        <end position="202"/>
    </location>
</feature>
<reference evidence="3" key="1">
    <citation type="submission" date="2017-02" db="UniProtKB">
        <authorList>
            <consortium name="WormBaseParasite"/>
        </authorList>
    </citation>
    <scope>IDENTIFICATION</scope>
</reference>
<dbReference type="WBParaSite" id="ALUE_0001595501-mRNA-1">
    <property type="protein sequence ID" value="ALUE_0001595501-mRNA-1"/>
    <property type="gene ID" value="ALUE_0001595501"/>
</dbReference>
<organism evidence="2 3">
    <name type="scientific">Ascaris lumbricoides</name>
    <name type="common">Giant roundworm</name>
    <dbReference type="NCBI Taxonomy" id="6252"/>
    <lineage>
        <taxon>Eukaryota</taxon>
        <taxon>Metazoa</taxon>
        <taxon>Ecdysozoa</taxon>
        <taxon>Nematoda</taxon>
        <taxon>Chromadorea</taxon>
        <taxon>Rhabditida</taxon>
        <taxon>Spirurina</taxon>
        <taxon>Ascaridomorpha</taxon>
        <taxon>Ascaridoidea</taxon>
        <taxon>Ascarididae</taxon>
        <taxon>Ascaris</taxon>
    </lineage>
</organism>
<proteinExistence type="predicted"/>
<evidence type="ECO:0000256" key="1">
    <source>
        <dbReference type="SAM" id="MobiDB-lite"/>
    </source>
</evidence>
<keyword evidence="2" id="KW-1185">Reference proteome</keyword>
<dbReference type="AlphaFoldDB" id="A0A0M3ID83"/>
<feature type="compositionally biased region" description="Basic and acidic residues" evidence="1">
    <location>
        <begin position="203"/>
        <end position="220"/>
    </location>
</feature>
<name>A0A0M3ID83_ASCLU</name>
<accession>A0A0M3ID83</accession>
<protein>
    <submittedName>
        <fullName evidence="3">Syntaxin-6_N domain-containing protein</fullName>
    </submittedName>
</protein>
<evidence type="ECO:0000313" key="2">
    <source>
        <dbReference type="Proteomes" id="UP000036681"/>
    </source>
</evidence>
<dbReference type="Proteomes" id="UP000036681">
    <property type="component" value="Unplaced"/>
</dbReference>
<feature type="region of interest" description="Disordered" evidence="1">
    <location>
        <begin position="175"/>
        <end position="220"/>
    </location>
</feature>